<evidence type="ECO:0000256" key="1">
    <source>
        <dbReference type="SAM" id="Coils"/>
    </source>
</evidence>
<accession>A0AAW0PP41</accession>
<evidence type="ECO:0000313" key="4">
    <source>
        <dbReference type="Proteomes" id="UP001460270"/>
    </source>
</evidence>
<reference evidence="4" key="1">
    <citation type="submission" date="2024-04" db="EMBL/GenBank/DDBJ databases">
        <title>Salinicola lusitanus LLJ914,a marine bacterium isolated from the Okinawa Trough.</title>
        <authorList>
            <person name="Li J."/>
        </authorList>
    </citation>
    <scope>NUCLEOTIDE SEQUENCE [LARGE SCALE GENOMIC DNA]</scope>
</reference>
<sequence length="217" mass="24683">MSQKQNLRALVTARLTAAAEEIFALFETTIAAKEKELRRSKLENQRKQEQLDSILKALSPTVVLTTTGVQLPSLSPASDLDQKIPAASQIKEEPEEQSVKQEEEEPQVCVDESSSVCVKVEELFLLEQTQADPKEEQTQRNTSAQSHIASSRMRETQRTLLTMTMMKTGALHSQVQLHRWRRRLMETTATKSRSKTQAQLHKTQAYRRNLKQKQIGI</sequence>
<dbReference type="EMBL" id="JBBPFD010000005">
    <property type="protein sequence ID" value="KAK7925117.1"/>
    <property type="molecule type" value="Genomic_DNA"/>
</dbReference>
<dbReference type="Proteomes" id="UP001460270">
    <property type="component" value="Unassembled WGS sequence"/>
</dbReference>
<keyword evidence="1" id="KW-0175">Coiled coil</keyword>
<feature type="region of interest" description="Disordered" evidence="2">
    <location>
        <begin position="129"/>
        <end position="154"/>
    </location>
</feature>
<protein>
    <submittedName>
        <fullName evidence="3">Uncharacterized protein</fullName>
    </submittedName>
</protein>
<feature type="compositionally biased region" description="Polar residues" evidence="2">
    <location>
        <begin position="139"/>
        <end position="149"/>
    </location>
</feature>
<name>A0AAW0PP41_9GOBI</name>
<comment type="caution">
    <text evidence="3">The sequence shown here is derived from an EMBL/GenBank/DDBJ whole genome shotgun (WGS) entry which is preliminary data.</text>
</comment>
<feature type="compositionally biased region" description="Polar residues" evidence="2">
    <location>
        <begin position="188"/>
        <end position="202"/>
    </location>
</feature>
<proteinExistence type="predicted"/>
<organism evidence="3 4">
    <name type="scientific">Mugilogobius chulae</name>
    <name type="common">yellowstripe goby</name>
    <dbReference type="NCBI Taxonomy" id="88201"/>
    <lineage>
        <taxon>Eukaryota</taxon>
        <taxon>Metazoa</taxon>
        <taxon>Chordata</taxon>
        <taxon>Craniata</taxon>
        <taxon>Vertebrata</taxon>
        <taxon>Euteleostomi</taxon>
        <taxon>Actinopterygii</taxon>
        <taxon>Neopterygii</taxon>
        <taxon>Teleostei</taxon>
        <taxon>Neoteleostei</taxon>
        <taxon>Acanthomorphata</taxon>
        <taxon>Gobiaria</taxon>
        <taxon>Gobiiformes</taxon>
        <taxon>Gobioidei</taxon>
        <taxon>Gobiidae</taxon>
        <taxon>Gobionellinae</taxon>
        <taxon>Mugilogobius</taxon>
    </lineage>
</organism>
<dbReference type="AlphaFoldDB" id="A0AAW0PP41"/>
<evidence type="ECO:0000313" key="3">
    <source>
        <dbReference type="EMBL" id="KAK7925117.1"/>
    </source>
</evidence>
<keyword evidence="4" id="KW-1185">Reference proteome</keyword>
<feature type="coiled-coil region" evidence="1">
    <location>
        <begin position="30"/>
        <end position="57"/>
    </location>
</feature>
<gene>
    <name evidence="3" type="ORF">WMY93_007427</name>
</gene>
<feature type="region of interest" description="Disordered" evidence="2">
    <location>
        <begin position="188"/>
        <end position="217"/>
    </location>
</feature>
<evidence type="ECO:0000256" key="2">
    <source>
        <dbReference type="SAM" id="MobiDB-lite"/>
    </source>
</evidence>